<keyword evidence="1" id="KW-1133">Transmembrane helix</keyword>
<protein>
    <submittedName>
        <fullName evidence="2">Uncharacterized protein</fullName>
    </submittedName>
</protein>
<keyword evidence="1" id="KW-0812">Transmembrane</keyword>
<feature type="transmembrane region" description="Helical" evidence="1">
    <location>
        <begin position="13"/>
        <end position="36"/>
    </location>
</feature>
<comment type="caution">
    <text evidence="2">The sequence shown here is derived from an EMBL/GenBank/DDBJ whole genome shotgun (WGS) entry which is preliminary data.</text>
</comment>
<proteinExistence type="predicted"/>
<dbReference type="AlphaFoldDB" id="A0A644XDR6"/>
<sequence>MIVHKPDTLLANILIYLIQALPILLLDITILGVILLPKKKKVSKITDQRSRDLKGESVGFLGGCYSSLLPQRIFYQFQRMVLKSDGLNGTDIVGKEN</sequence>
<keyword evidence="1" id="KW-0472">Membrane</keyword>
<name>A0A644XDR6_9ZZZZ</name>
<organism evidence="2">
    <name type="scientific">bioreactor metagenome</name>
    <dbReference type="NCBI Taxonomy" id="1076179"/>
    <lineage>
        <taxon>unclassified sequences</taxon>
        <taxon>metagenomes</taxon>
        <taxon>ecological metagenomes</taxon>
    </lineage>
</organism>
<dbReference type="EMBL" id="VSSQ01002261">
    <property type="protein sequence ID" value="MPM14332.1"/>
    <property type="molecule type" value="Genomic_DNA"/>
</dbReference>
<reference evidence="2" key="1">
    <citation type="submission" date="2019-08" db="EMBL/GenBank/DDBJ databases">
        <authorList>
            <person name="Kucharzyk K."/>
            <person name="Murdoch R.W."/>
            <person name="Higgins S."/>
            <person name="Loffler F."/>
        </authorList>
    </citation>
    <scope>NUCLEOTIDE SEQUENCE</scope>
</reference>
<gene>
    <name evidence="2" type="ORF">SDC9_60694</name>
</gene>
<evidence type="ECO:0000256" key="1">
    <source>
        <dbReference type="SAM" id="Phobius"/>
    </source>
</evidence>
<evidence type="ECO:0000313" key="2">
    <source>
        <dbReference type="EMBL" id="MPM14332.1"/>
    </source>
</evidence>
<accession>A0A644XDR6</accession>